<dbReference type="CDD" id="cd00009">
    <property type="entry name" value="AAA"/>
    <property type="match status" value="1"/>
</dbReference>
<dbReference type="Pfam" id="PF13335">
    <property type="entry name" value="Mg_chelatase_C"/>
    <property type="match status" value="1"/>
</dbReference>
<dbReference type="EMBL" id="JACHVS010000002">
    <property type="protein sequence ID" value="MBB2997360.1"/>
    <property type="molecule type" value="Genomic_DNA"/>
</dbReference>
<dbReference type="AlphaFoldDB" id="A0A839QNL6"/>
<dbReference type="InterPro" id="IPR000523">
    <property type="entry name" value="Mg_chelatse_chII-like_cat_dom"/>
</dbReference>
<reference evidence="5 6" key="1">
    <citation type="submission" date="2020-08" db="EMBL/GenBank/DDBJ databases">
        <title>Sequencing the genomes of 1000 actinobacteria strains.</title>
        <authorList>
            <person name="Klenk H.-P."/>
        </authorList>
    </citation>
    <scope>NUCLEOTIDE SEQUENCE [LARGE SCALE GENOMIC DNA]</scope>
    <source>
        <strain evidence="5 6">DSM 22826</strain>
    </source>
</reference>
<feature type="domain" description="MCM C-terminal AAA(+) ATPase" evidence="4">
    <location>
        <begin position="302"/>
        <end position="401"/>
    </location>
</feature>
<dbReference type="InterPro" id="IPR001208">
    <property type="entry name" value="MCM_dom"/>
</dbReference>
<dbReference type="InterPro" id="IPR025158">
    <property type="entry name" value="Mg_chelat-rel_C"/>
</dbReference>
<dbReference type="NCBIfam" id="TIGR00368">
    <property type="entry name" value="YifB family Mg chelatase-like AAA ATPase"/>
    <property type="match status" value="1"/>
</dbReference>
<dbReference type="InterPro" id="IPR045006">
    <property type="entry name" value="CHLI-like"/>
</dbReference>
<dbReference type="RefSeq" id="WP_183512910.1">
    <property type="nucleotide sequence ID" value="NZ_BAABGK010000018.1"/>
</dbReference>
<dbReference type="InterPro" id="IPR020568">
    <property type="entry name" value="Ribosomal_Su5_D2-typ_SF"/>
</dbReference>
<protein>
    <submittedName>
        <fullName evidence="5">Magnesium chelatase family protein</fullName>
    </submittedName>
</protein>
<comment type="similarity">
    <text evidence="1">Belongs to the Mg-chelatase subunits D/I family. ComM subfamily.</text>
</comment>
<dbReference type="InterPro" id="IPR027417">
    <property type="entry name" value="P-loop_NTPase"/>
</dbReference>
<dbReference type="InterPro" id="IPR003593">
    <property type="entry name" value="AAA+_ATPase"/>
</dbReference>
<dbReference type="SUPFAM" id="SSF54211">
    <property type="entry name" value="Ribosomal protein S5 domain 2-like"/>
    <property type="match status" value="1"/>
</dbReference>
<evidence type="ECO:0000259" key="4">
    <source>
        <dbReference type="PROSITE" id="PS50051"/>
    </source>
</evidence>
<dbReference type="PANTHER" id="PTHR32039:SF7">
    <property type="entry name" value="COMPETENCE PROTEIN COMM"/>
    <property type="match status" value="1"/>
</dbReference>
<comment type="caution">
    <text evidence="5">The sequence shown here is derived from an EMBL/GenBank/DDBJ whole genome shotgun (WGS) entry which is preliminary data.</text>
</comment>
<sequence length="519" mass="54913">MSLGRALAVGLLGLNGHLVEVEADIGGGLPAFVLLGLPDAALNEARERIRSAARNSGVPLSARRITVNLIPATIHKRGSGYDLAIIVAALTAAGDIHPPPDVLYLAELGLDGSLRPVPGILPSVMAAVATGIRTIVVAAQNHAEAALVPGANIRSYQHLSPLLLDFGADPLSVNPPTHRHQNPETTNRTNNMDTGMLPEPDLCDVAGQPQGRLALEIAAAGAHHLLLTGPPGAGKTMLAERLPSLLPDLSDKQAMETTAVHSLASGAGALNKLIRRPPFESPHHSASMAAIIGGGAGIPRPGAASRANHGILFLDEAPEFTARTLDALRQPLESGTLTLHRAGGTATYPARFQLVMAANPCPCGRNLGKGTECTCTPMARRRYHARLSGPLLDRIDMQLFVPRLDTAHLATTTPSENSASVALRVQDARLRQHQRLAPYRLTTNAQVPGSILRHELALPPDTLAPLTRGAEHYRLSARGYDRVLRIAWTIADLAEHARPTRGDLDIALQLRQHGKGDIG</sequence>
<name>A0A839QNL6_9MICC</name>
<dbReference type="PANTHER" id="PTHR32039">
    <property type="entry name" value="MAGNESIUM-CHELATASE SUBUNIT CHLI"/>
    <property type="match status" value="1"/>
</dbReference>
<dbReference type="InterPro" id="IPR014721">
    <property type="entry name" value="Ribsml_uS5_D2-typ_fold_subgr"/>
</dbReference>
<keyword evidence="3" id="KW-0067">ATP-binding</keyword>
<evidence type="ECO:0000256" key="3">
    <source>
        <dbReference type="ARBA" id="ARBA00022840"/>
    </source>
</evidence>
<evidence type="ECO:0000313" key="5">
    <source>
        <dbReference type="EMBL" id="MBB2997360.1"/>
    </source>
</evidence>
<dbReference type="GO" id="GO:0003677">
    <property type="term" value="F:DNA binding"/>
    <property type="evidence" value="ECO:0007669"/>
    <property type="project" value="InterPro"/>
</dbReference>
<proteinExistence type="inferred from homology"/>
<dbReference type="SMART" id="SM00382">
    <property type="entry name" value="AAA"/>
    <property type="match status" value="1"/>
</dbReference>
<accession>A0A839QNL6</accession>
<dbReference type="PROSITE" id="PS50051">
    <property type="entry name" value="MCM_2"/>
    <property type="match status" value="1"/>
</dbReference>
<dbReference type="GO" id="GO:0005524">
    <property type="term" value="F:ATP binding"/>
    <property type="evidence" value="ECO:0007669"/>
    <property type="project" value="UniProtKB-KW"/>
</dbReference>
<dbReference type="Pfam" id="PF01078">
    <property type="entry name" value="Mg_chelatase"/>
    <property type="match status" value="1"/>
</dbReference>
<dbReference type="Gene3D" id="3.30.230.10">
    <property type="match status" value="1"/>
</dbReference>
<dbReference type="Pfam" id="PF13541">
    <property type="entry name" value="ChlI"/>
    <property type="match status" value="1"/>
</dbReference>
<gene>
    <name evidence="5" type="ORF">E9229_003607</name>
</gene>
<keyword evidence="2" id="KW-0547">Nucleotide-binding</keyword>
<evidence type="ECO:0000313" key="6">
    <source>
        <dbReference type="Proteomes" id="UP000523000"/>
    </source>
</evidence>
<dbReference type="Gene3D" id="3.40.50.300">
    <property type="entry name" value="P-loop containing nucleotide triphosphate hydrolases"/>
    <property type="match status" value="1"/>
</dbReference>
<organism evidence="5 6">
    <name type="scientific">Paeniglutamicibacter cryotolerans</name>
    <dbReference type="NCBI Taxonomy" id="670079"/>
    <lineage>
        <taxon>Bacteria</taxon>
        <taxon>Bacillati</taxon>
        <taxon>Actinomycetota</taxon>
        <taxon>Actinomycetes</taxon>
        <taxon>Micrococcales</taxon>
        <taxon>Micrococcaceae</taxon>
        <taxon>Paeniglutamicibacter</taxon>
    </lineage>
</organism>
<dbReference type="SUPFAM" id="SSF52540">
    <property type="entry name" value="P-loop containing nucleoside triphosphate hydrolases"/>
    <property type="match status" value="1"/>
</dbReference>
<dbReference type="InterPro" id="IPR004482">
    <property type="entry name" value="Mg_chelat-rel"/>
</dbReference>
<evidence type="ECO:0000256" key="1">
    <source>
        <dbReference type="ARBA" id="ARBA00006354"/>
    </source>
</evidence>
<evidence type="ECO:0000256" key="2">
    <source>
        <dbReference type="ARBA" id="ARBA00022741"/>
    </source>
</evidence>
<keyword evidence="6" id="KW-1185">Reference proteome</keyword>
<dbReference type="Proteomes" id="UP000523000">
    <property type="component" value="Unassembled WGS sequence"/>
</dbReference>